<keyword evidence="3" id="KW-1185">Reference proteome</keyword>
<dbReference type="OrthoDB" id="8447559at2"/>
<keyword evidence="1" id="KW-1133">Transmembrane helix</keyword>
<dbReference type="InterPro" id="IPR046659">
    <property type="entry name" value="DUF6768"/>
</dbReference>
<keyword evidence="1" id="KW-0812">Transmembrane</keyword>
<dbReference type="KEGG" id="ncb:C0V82_13075"/>
<reference evidence="2 3" key="1">
    <citation type="submission" date="2017-12" db="EMBL/GenBank/DDBJ databases">
        <title>Genomes of bacteria within cyanobacterial aggregates.</title>
        <authorList>
            <person name="Cai H."/>
        </authorList>
    </citation>
    <scope>NUCLEOTIDE SEQUENCE [LARGE SCALE GENOMIC DNA]</scope>
    <source>
        <strain evidence="2 3">TH16</strain>
    </source>
</reference>
<gene>
    <name evidence="2" type="ORF">C0V82_13075</name>
</gene>
<dbReference type="Proteomes" id="UP000234752">
    <property type="component" value="Chromosome eg_1"/>
</dbReference>
<keyword evidence="1" id="KW-0472">Membrane</keyword>
<dbReference type="AlphaFoldDB" id="A0A2K9NFL4"/>
<name>A0A2K9NFL4_9PROT</name>
<evidence type="ECO:0000313" key="2">
    <source>
        <dbReference type="EMBL" id="AUN31857.1"/>
    </source>
</evidence>
<organism evidence="2 3">
    <name type="scientific">Niveispirillum cyanobacteriorum</name>
    <dbReference type="NCBI Taxonomy" id="1612173"/>
    <lineage>
        <taxon>Bacteria</taxon>
        <taxon>Pseudomonadati</taxon>
        <taxon>Pseudomonadota</taxon>
        <taxon>Alphaproteobacteria</taxon>
        <taxon>Rhodospirillales</taxon>
        <taxon>Azospirillaceae</taxon>
        <taxon>Niveispirillum</taxon>
    </lineage>
</organism>
<feature type="transmembrane region" description="Helical" evidence="1">
    <location>
        <begin position="32"/>
        <end position="53"/>
    </location>
</feature>
<proteinExistence type="predicted"/>
<sequence>MGVQAVLFAGGVWLAWLFFGAAEVLTAIQLGFPAAVLLLAALIIKLSMGPALHTNRLMQELKRIELQIASLRQRV</sequence>
<dbReference type="Pfam" id="PF20556">
    <property type="entry name" value="DUF6768"/>
    <property type="match status" value="1"/>
</dbReference>
<evidence type="ECO:0000313" key="3">
    <source>
        <dbReference type="Proteomes" id="UP000234752"/>
    </source>
</evidence>
<protein>
    <submittedName>
        <fullName evidence="2">Uncharacterized protein</fullName>
    </submittedName>
</protein>
<dbReference type="EMBL" id="CP025611">
    <property type="protein sequence ID" value="AUN31857.1"/>
    <property type="molecule type" value="Genomic_DNA"/>
</dbReference>
<accession>A0A2K9NFL4</accession>
<evidence type="ECO:0000256" key="1">
    <source>
        <dbReference type="SAM" id="Phobius"/>
    </source>
</evidence>